<dbReference type="Pfam" id="PF03547">
    <property type="entry name" value="Mem_trans"/>
    <property type="match status" value="1"/>
</dbReference>
<evidence type="ECO:0000256" key="4">
    <source>
        <dbReference type="ARBA" id="ARBA00023136"/>
    </source>
</evidence>
<evidence type="ECO:0000313" key="8">
    <source>
        <dbReference type="Proteomes" id="UP000298416"/>
    </source>
</evidence>
<proteinExistence type="predicted"/>
<dbReference type="InterPro" id="IPR039305">
    <property type="entry name" value="PILS2/6"/>
</dbReference>
<evidence type="ECO:0000256" key="6">
    <source>
        <dbReference type="SAM" id="Phobius"/>
    </source>
</evidence>
<keyword evidence="4 6" id="KW-0472">Membrane</keyword>
<comment type="caution">
    <text evidence="7">The sequence shown here is derived from an EMBL/GenBank/DDBJ whole genome shotgun (WGS) entry which is preliminary data.</text>
</comment>
<evidence type="ECO:0000256" key="3">
    <source>
        <dbReference type="ARBA" id="ARBA00022989"/>
    </source>
</evidence>
<comment type="subcellular location">
    <subcellularLocation>
        <location evidence="1">Membrane</location>
        <topology evidence="1">Multi-pass membrane protein</topology>
    </subcellularLocation>
</comment>
<reference evidence="7" key="2">
    <citation type="submission" date="2020-08" db="EMBL/GenBank/DDBJ databases">
        <title>Plant Genome Project.</title>
        <authorList>
            <person name="Zhang R.-G."/>
        </authorList>
    </citation>
    <scope>NUCLEOTIDE SEQUENCE</scope>
    <source>
        <strain evidence="7">Huo1</strain>
        <tissue evidence="7">Leaf</tissue>
    </source>
</reference>
<feature type="transmembrane region" description="Helical" evidence="6">
    <location>
        <begin position="265"/>
        <end position="286"/>
    </location>
</feature>
<protein>
    <recommendedName>
        <fullName evidence="9">Auxin efflux carrier family</fullName>
    </recommendedName>
</protein>
<feature type="transmembrane region" description="Helical" evidence="6">
    <location>
        <begin position="39"/>
        <end position="59"/>
    </location>
</feature>
<dbReference type="GO" id="GO:0016020">
    <property type="term" value="C:membrane"/>
    <property type="evidence" value="ECO:0007669"/>
    <property type="project" value="UniProtKB-SubCell"/>
</dbReference>
<dbReference type="OrthoDB" id="191139at2759"/>
<dbReference type="PANTHER" id="PTHR31419:SF8">
    <property type="entry name" value="PROTEIN PIN-LIKES 2-LIKE"/>
    <property type="match status" value="1"/>
</dbReference>
<feature type="transmembrane region" description="Helical" evidence="6">
    <location>
        <begin position="298"/>
        <end position="319"/>
    </location>
</feature>
<keyword evidence="2 6" id="KW-0812">Transmembrane</keyword>
<dbReference type="EMBL" id="PNBA02000010">
    <property type="protein sequence ID" value="KAG6410142.1"/>
    <property type="molecule type" value="Genomic_DNA"/>
</dbReference>
<dbReference type="InterPro" id="IPR004776">
    <property type="entry name" value="Mem_transp_PIN-like"/>
</dbReference>
<reference evidence="7" key="1">
    <citation type="submission" date="2018-01" db="EMBL/GenBank/DDBJ databases">
        <authorList>
            <person name="Mao J.F."/>
        </authorList>
    </citation>
    <scope>NUCLEOTIDE SEQUENCE</scope>
    <source>
        <strain evidence="7">Huo1</strain>
        <tissue evidence="7">Leaf</tissue>
    </source>
</reference>
<feature type="transmembrane region" description="Helical" evidence="6">
    <location>
        <begin position="331"/>
        <end position="354"/>
    </location>
</feature>
<evidence type="ECO:0000313" key="7">
    <source>
        <dbReference type="EMBL" id="KAG6410142.1"/>
    </source>
</evidence>
<feature type="transmembrane region" description="Helical" evidence="6">
    <location>
        <begin position="102"/>
        <end position="122"/>
    </location>
</feature>
<feature type="transmembrane region" description="Helical" evidence="6">
    <location>
        <begin position="398"/>
        <end position="418"/>
    </location>
</feature>
<feature type="transmembrane region" description="Helical" evidence="6">
    <location>
        <begin position="6"/>
        <end position="27"/>
    </location>
</feature>
<gene>
    <name evidence="7" type="ORF">SASPL_128192</name>
</gene>
<evidence type="ECO:0000256" key="2">
    <source>
        <dbReference type="ARBA" id="ARBA00022692"/>
    </source>
</evidence>
<name>A0A8X8ZM96_SALSN</name>
<dbReference type="GO" id="GO:0009734">
    <property type="term" value="P:auxin-activated signaling pathway"/>
    <property type="evidence" value="ECO:0007669"/>
    <property type="project" value="UniProtKB-KW"/>
</dbReference>
<feature type="transmembrane region" description="Helical" evidence="6">
    <location>
        <begin position="71"/>
        <end position="95"/>
    </location>
</feature>
<dbReference type="PANTHER" id="PTHR31419">
    <property type="entry name" value="PROTEIN PIN-LIKES 2"/>
    <property type="match status" value="1"/>
</dbReference>
<keyword evidence="8" id="KW-1185">Reference proteome</keyword>
<dbReference type="AlphaFoldDB" id="A0A8X8ZM96"/>
<feature type="transmembrane region" description="Helical" evidence="6">
    <location>
        <begin position="366"/>
        <end position="386"/>
    </location>
</feature>
<accession>A0A8X8ZM96</accession>
<dbReference type="Proteomes" id="UP000298416">
    <property type="component" value="Unassembled WGS sequence"/>
</dbReference>
<dbReference type="GO" id="GO:0080162">
    <property type="term" value="P:endoplasmic reticulum to cytosol auxin transport"/>
    <property type="evidence" value="ECO:0007669"/>
    <property type="project" value="InterPro"/>
</dbReference>
<keyword evidence="5" id="KW-0927">Auxin signaling pathway</keyword>
<evidence type="ECO:0008006" key="9">
    <source>
        <dbReference type="Google" id="ProtNLM"/>
    </source>
</evidence>
<feature type="transmembrane region" description="Helical" evidence="6">
    <location>
        <begin position="142"/>
        <end position="161"/>
    </location>
</feature>
<evidence type="ECO:0000256" key="5">
    <source>
        <dbReference type="ARBA" id="ARBA00023294"/>
    </source>
</evidence>
<sequence>MDIVNVIQSVIPLLKLITLTLFGLILAHPKSQLIPKAAFQLLSRLVFTLFLPYLIFINLGETITLHNFIRWWFIPVNVIISTAAGCLLGLVVAAICRPPPEFFRLTVIMTPFGNTGNLPLAIVASVCHDADTPYGPECENTGTAYVCFAQWVAMLLVYTLVYHMMEPVSDFHHQEVLEVGDEIEEDLPMTNNLSRPLLVEAEWPGVEEIATEHCKTPLIATVFTEDEEASCSSPKSITCLAEPKIVTKIKFVANRTPFRHILQPPIFATVLALFVGMVPSLKPFIYGGDAPLAFITDSLAMMSEAMVPSVMLVLGGMLAEGPNESRLGSRTTVGIVVARLLVLPLVGIGVVTLGDGLKIFVAGDEMYKLVVLLQYTTPSAILLGAVGSLRGYAAKEAAALLFWQHIFAVFSLSIYLVIYSKLLFAYD</sequence>
<organism evidence="7">
    <name type="scientific">Salvia splendens</name>
    <name type="common">Scarlet sage</name>
    <dbReference type="NCBI Taxonomy" id="180675"/>
    <lineage>
        <taxon>Eukaryota</taxon>
        <taxon>Viridiplantae</taxon>
        <taxon>Streptophyta</taxon>
        <taxon>Embryophyta</taxon>
        <taxon>Tracheophyta</taxon>
        <taxon>Spermatophyta</taxon>
        <taxon>Magnoliopsida</taxon>
        <taxon>eudicotyledons</taxon>
        <taxon>Gunneridae</taxon>
        <taxon>Pentapetalae</taxon>
        <taxon>asterids</taxon>
        <taxon>lamiids</taxon>
        <taxon>Lamiales</taxon>
        <taxon>Lamiaceae</taxon>
        <taxon>Nepetoideae</taxon>
        <taxon>Mentheae</taxon>
        <taxon>Salviinae</taxon>
        <taxon>Salvia</taxon>
        <taxon>Salvia subgen. Calosphace</taxon>
        <taxon>core Calosphace</taxon>
    </lineage>
</organism>
<evidence type="ECO:0000256" key="1">
    <source>
        <dbReference type="ARBA" id="ARBA00004141"/>
    </source>
</evidence>
<keyword evidence="3 6" id="KW-1133">Transmembrane helix</keyword>